<dbReference type="STRING" id="6313.A0A0K0DL58"/>
<name>A0A0K0DL58_ANGCA</name>
<sequence length="265" mass="29739">MKSSTAIESLMFLCGIVNLKGQVIPDCDSEFSSQAAGVIRSRIDDPVKMNRIETILSACNKSRMQKLTEISVFLLEKSVFPSRVLDDLHSLEQVLKDERFKRLEIMRQSLPSNLGKTMDEVSNIQTNNSLSGNEKLLSLLNTIAALPREYRRLMEDFLNREATPTQVNLKYDIGGGLYSLHGQSAKVSSDSPMPKNDQNPTPFSMKKDLDQVAESHKNISPNALIRKSDMLSLDESPSPDLFEVPPVIYKYNIPNTQSFDLLTKV</sequence>
<reference evidence="3" key="1">
    <citation type="submission" date="2012-09" db="EMBL/GenBank/DDBJ databases">
        <authorList>
            <person name="Martin A.A."/>
        </authorList>
    </citation>
    <scope>NUCLEOTIDE SEQUENCE</scope>
</reference>
<keyword evidence="2" id="KW-0732">Signal</keyword>
<feature type="chain" id="PRO_5005326860" evidence="2">
    <location>
        <begin position="22"/>
        <end position="265"/>
    </location>
</feature>
<evidence type="ECO:0000256" key="2">
    <source>
        <dbReference type="SAM" id="SignalP"/>
    </source>
</evidence>
<reference evidence="4" key="2">
    <citation type="submission" date="2017-02" db="UniProtKB">
        <authorList>
            <consortium name="WormBaseParasite"/>
        </authorList>
    </citation>
    <scope>IDENTIFICATION</scope>
</reference>
<keyword evidence="3" id="KW-1185">Reference proteome</keyword>
<accession>A0A0K0DL58</accession>
<dbReference type="Proteomes" id="UP000035642">
    <property type="component" value="Unassembled WGS sequence"/>
</dbReference>
<protein>
    <submittedName>
        <fullName evidence="4">CARD domain-containing protein</fullName>
    </submittedName>
</protein>
<feature type="signal peptide" evidence="2">
    <location>
        <begin position="1"/>
        <end position="21"/>
    </location>
</feature>
<dbReference type="AlphaFoldDB" id="A0A0K0DL58"/>
<evidence type="ECO:0000256" key="1">
    <source>
        <dbReference type="SAM" id="MobiDB-lite"/>
    </source>
</evidence>
<proteinExistence type="predicted"/>
<feature type="compositionally biased region" description="Polar residues" evidence="1">
    <location>
        <begin position="184"/>
        <end position="202"/>
    </location>
</feature>
<evidence type="ECO:0000313" key="3">
    <source>
        <dbReference type="Proteomes" id="UP000035642"/>
    </source>
</evidence>
<dbReference type="WBParaSite" id="ACAC_0001230101-mRNA-1">
    <property type="protein sequence ID" value="ACAC_0001230101-mRNA-1"/>
    <property type="gene ID" value="ACAC_0001230101"/>
</dbReference>
<feature type="region of interest" description="Disordered" evidence="1">
    <location>
        <begin position="184"/>
        <end position="203"/>
    </location>
</feature>
<organism evidence="3 4">
    <name type="scientific">Angiostrongylus cantonensis</name>
    <name type="common">Rat lungworm</name>
    <dbReference type="NCBI Taxonomy" id="6313"/>
    <lineage>
        <taxon>Eukaryota</taxon>
        <taxon>Metazoa</taxon>
        <taxon>Ecdysozoa</taxon>
        <taxon>Nematoda</taxon>
        <taxon>Chromadorea</taxon>
        <taxon>Rhabditida</taxon>
        <taxon>Rhabditina</taxon>
        <taxon>Rhabditomorpha</taxon>
        <taxon>Strongyloidea</taxon>
        <taxon>Metastrongylidae</taxon>
        <taxon>Angiostrongylus</taxon>
    </lineage>
</organism>
<evidence type="ECO:0000313" key="4">
    <source>
        <dbReference type="WBParaSite" id="ACAC_0001230101-mRNA-1"/>
    </source>
</evidence>